<evidence type="ECO:0000313" key="2">
    <source>
        <dbReference type="Proteomes" id="UP001153269"/>
    </source>
</evidence>
<organism evidence="1 2">
    <name type="scientific">Pleuronectes platessa</name>
    <name type="common">European plaice</name>
    <dbReference type="NCBI Taxonomy" id="8262"/>
    <lineage>
        <taxon>Eukaryota</taxon>
        <taxon>Metazoa</taxon>
        <taxon>Chordata</taxon>
        <taxon>Craniata</taxon>
        <taxon>Vertebrata</taxon>
        <taxon>Euteleostomi</taxon>
        <taxon>Actinopterygii</taxon>
        <taxon>Neopterygii</taxon>
        <taxon>Teleostei</taxon>
        <taxon>Neoteleostei</taxon>
        <taxon>Acanthomorphata</taxon>
        <taxon>Carangaria</taxon>
        <taxon>Pleuronectiformes</taxon>
        <taxon>Pleuronectoidei</taxon>
        <taxon>Pleuronectidae</taxon>
        <taxon>Pleuronectes</taxon>
    </lineage>
</organism>
<keyword evidence="2" id="KW-1185">Reference proteome</keyword>
<reference evidence="1" key="1">
    <citation type="submission" date="2020-03" db="EMBL/GenBank/DDBJ databases">
        <authorList>
            <person name="Weist P."/>
        </authorList>
    </citation>
    <scope>NUCLEOTIDE SEQUENCE</scope>
</reference>
<proteinExistence type="predicted"/>
<dbReference type="Proteomes" id="UP001153269">
    <property type="component" value="Unassembled WGS sequence"/>
</dbReference>
<evidence type="ECO:0000313" key="1">
    <source>
        <dbReference type="EMBL" id="CAB1431453.1"/>
    </source>
</evidence>
<sequence>MSRDHGGGVLTATAPATLHCSVVTSAHRSTEQTERHVTGGVLQLRAGLIRATKPTCVCTLWASRSGMSCPRPIKVWRD</sequence>
<gene>
    <name evidence="1" type="ORF">PLEPLA_LOCUS19510</name>
</gene>
<name>A0A9N7UG98_PLEPL</name>
<accession>A0A9N7UG98</accession>
<comment type="caution">
    <text evidence="1">The sequence shown here is derived from an EMBL/GenBank/DDBJ whole genome shotgun (WGS) entry which is preliminary data.</text>
</comment>
<dbReference type="EMBL" id="CADEAL010001337">
    <property type="protein sequence ID" value="CAB1431453.1"/>
    <property type="molecule type" value="Genomic_DNA"/>
</dbReference>
<dbReference type="AlphaFoldDB" id="A0A9N7UG98"/>
<protein>
    <submittedName>
        <fullName evidence="1">Uncharacterized protein</fullName>
    </submittedName>
</protein>